<name>A0A732CVF1_SALDU</name>
<dbReference type="GO" id="GO:0055085">
    <property type="term" value="P:transmembrane transport"/>
    <property type="evidence" value="ECO:0007669"/>
    <property type="project" value="InterPro"/>
</dbReference>
<evidence type="ECO:0000259" key="1">
    <source>
        <dbReference type="PROSITE" id="PS52015"/>
    </source>
</evidence>
<dbReference type="InterPro" id="IPR037682">
    <property type="entry name" value="TonB_C"/>
</dbReference>
<dbReference type="PROSITE" id="PS52015">
    <property type="entry name" value="TONB_CTD"/>
    <property type="match status" value="1"/>
</dbReference>
<evidence type="ECO:0000313" key="2">
    <source>
        <dbReference type="EMBL" id="HAE4977385.1"/>
    </source>
</evidence>
<comment type="caution">
    <text evidence="2">The sequence shown here is derived from an EMBL/GenBank/DDBJ whole genome shotgun (WGS) entry which is preliminary data.</text>
</comment>
<protein>
    <recommendedName>
        <fullName evidence="1">TonB C-terminal domain-containing protein</fullName>
    </recommendedName>
</protein>
<feature type="domain" description="TonB C-terminal" evidence="1">
    <location>
        <begin position="1"/>
        <end position="77"/>
    </location>
</feature>
<dbReference type="AlphaFoldDB" id="A0A732CVF1"/>
<dbReference type="EMBL" id="DAASCL010000013">
    <property type="protein sequence ID" value="HAE4977385.1"/>
    <property type="molecule type" value="Genomic_DNA"/>
</dbReference>
<reference evidence="2" key="1">
    <citation type="journal article" date="2018" name="Genome Biol.">
        <title>SKESA: strategic k-mer extension for scrupulous assemblies.</title>
        <authorList>
            <person name="Souvorov A."/>
            <person name="Agarwala R."/>
            <person name="Lipman D.J."/>
        </authorList>
    </citation>
    <scope>NUCLEOTIDE SEQUENCE</scope>
    <source>
        <strain evidence="2">10-1049</strain>
    </source>
</reference>
<proteinExistence type="predicted"/>
<dbReference type="SUPFAM" id="SSF74653">
    <property type="entry name" value="TolA/TonB C-terminal domain"/>
    <property type="match status" value="1"/>
</dbReference>
<reference evidence="2" key="2">
    <citation type="submission" date="2018-07" db="EMBL/GenBank/DDBJ databases">
        <authorList>
            <consortium name="NCBI Pathogen Detection Project"/>
        </authorList>
    </citation>
    <scope>NUCLEOTIDE SEQUENCE</scope>
    <source>
        <strain evidence="2">10-1049</strain>
    </source>
</reference>
<accession>A0A732CVF1</accession>
<sequence length="89" mass="10168">MIKSVDGSVTLRLFFNARGFVTRAVIWVSSGDRARDNECIRAYAGAQLSTQSKAPRGRFQVTSQYLNVRIEKHVVIEKQDRIILKGWQK</sequence>
<organism evidence="2">
    <name type="scientific">Salmonella dublin</name>
    <dbReference type="NCBI Taxonomy" id="98360"/>
    <lineage>
        <taxon>Bacteria</taxon>
        <taxon>Pseudomonadati</taxon>
        <taxon>Pseudomonadota</taxon>
        <taxon>Gammaproteobacteria</taxon>
        <taxon>Enterobacterales</taxon>
        <taxon>Enterobacteriaceae</taxon>
        <taxon>Salmonella</taxon>
    </lineage>
</organism>
<gene>
    <name evidence="2" type="ORF">G4G51_001926</name>
</gene>